<dbReference type="AlphaFoldDB" id="X0Q5E6"/>
<evidence type="ECO:0000313" key="2">
    <source>
        <dbReference type="Proteomes" id="UP000019491"/>
    </source>
</evidence>
<dbReference type="Proteomes" id="UP000019491">
    <property type="component" value="Unassembled WGS sequence"/>
</dbReference>
<name>X0Q5E6_RHOWR</name>
<keyword evidence="2" id="KW-1185">Reference proteome</keyword>
<proteinExistence type="predicted"/>
<comment type="caution">
    <text evidence="1">The sequence shown here is derived from an EMBL/GenBank/DDBJ whole genome shotgun (WGS) entry which is preliminary data.</text>
</comment>
<protein>
    <submittedName>
        <fullName evidence="1">Uncharacterized protein</fullName>
    </submittedName>
</protein>
<dbReference type="RefSeq" id="WP_255221536.1">
    <property type="nucleotide sequence ID" value="NZ_BAWF01000031.1"/>
</dbReference>
<organism evidence="1 2">
    <name type="scientific">Rhodococcus wratislaviensis NBRC 100605</name>
    <dbReference type="NCBI Taxonomy" id="1219028"/>
    <lineage>
        <taxon>Bacteria</taxon>
        <taxon>Bacillati</taxon>
        <taxon>Actinomycetota</taxon>
        <taxon>Actinomycetes</taxon>
        <taxon>Mycobacteriales</taxon>
        <taxon>Nocardiaceae</taxon>
        <taxon>Rhodococcus</taxon>
    </lineage>
</organism>
<sequence>MTKADVNGYRVQLFVNNPHLTATNGGWITPDGTSYDVLTDPAPTSKESDMAPPIPSGRRTAAALALAAATTLIGSAPAGADPATPPIPRGSLVFVHDVLGPQDPGFWNPDVPGTRVLTPVEPGVSVVCTSGFEPTPGCSTLDMRDWSSPQRSLVFVDIPVIGRPPLRVWMDILPRLDEGALGQLMEHLFPR</sequence>
<dbReference type="EMBL" id="BAWF01000031">
    <property type="protein sequence ID" value="GAF46457.1"/>
    <property type="molecule type" value="Genomic_DNA"/>
</dbReference>
<evidence type="ECO:0000313" key="1">
    <source>
        <dbReference type="EMBL" id="GAF46457.1"/>
    </source>
</evidence>
<gene>
    <name evidence="1" type="ORF">RW1_031_00400</name>
</gene>
<reference evidence="1 2" key="1">
    <citation type="submission" date="2014-02" db="EMBL/GenBank/DDBJ databases">
        <title>Whole genome shotgun sequence of Rhodococcus wratislaviensis NBRC 100605.</title>
        <authorList>
            <person name="Hosoyama A."/>
            <person name="Tsuchikane K."/>
            <person name="Yoshida I."/>
            <person name="Ohji S."/>
            <person name="Ichikawa N."/>
            <person name="Yamazoe A."/>
            <person name="Fujita N."/>
        </authorList>
    </citation>
    <scope>NUCLEOTIDE SEQUENCE [LARGE SCALE GENOMIC DNA]</scope>
    <source>
        <strain evidence="1 2">NBRC 100605</strain>
    </source>
</reference>
<accession>X0Q5E6</accession>